<gene>
    <name evidence="1" type="ORF">SAJA_04155</name>
</gene>
<name>A0A423PZ47_9GAMM</name>
<evidence type="ECO:0000313" key="1">
    <source>
        <dbReference type="EMBL" id="ROO30876.1"/>
    </source>
</evidence>
<organism evidence="1 2">
    <name type="scientific">Salinisphaera japonica YTM-1</name>
    <dbReference type="NCBI Taxonomy" id="1209778"/>
    <lineage>
        <taxon>Bacteria</taxon>
        <taxon>Pseudomonadati</taxon>
        <taxon>Pseudomonadota</taxon>
        <taxon>Gammaproteobacteria</taxon>
        <taxon>Salinisphaerales</taxon>
        <taxon>Salinisphaeraceae</taxon>
        <taxon>Salinisphaera</taxon>
    </lineage>
</organism>
<dbReference type="AlphaFoldDB" id="A0A423PZ47"/>
<dbReference type="Proteomes" id="UP000285310">
    <property type="component" value="Unassembled WGS sequence"/>
</dbReference>
<dbReference type="EMBL" id="AYKG01000009">
    <property type="protein sequence ID" value="ROO30876.1"/>
    <property type="molecule type" value="Genomic_DNA"/>
</dbReference>
<dbReference type="InParanoid" id="A0A423PZ47"/>
<proteinExistence type="predicted"/>
<reference evidence="1 2" key="1">
    <citation type="submission" date="2013-10" db="EMBL/GenBank/DDBJ databases">
        <title>Salinisphaera japonica YTM-1 Genome Sequencing.</title>
        <authorList>
            <person name="Lai Q."/>
            <person name="Li C."/>
            <person name="Shao Z."/>
        </authorList>
    </citation>
    <scope>NUCLEOTIDE SEQUENCE [LARGE SCALE GENOMIC DNA]</scope>
    <source>
        <strain evidence="1 2">YTM-1</strain>
    </source>
</reference>
<keyword evidence="2" id="KW-1185">Reference proteome</keyword>
<comment type="caution">
    <text evidence="1">The sequence shown here is derived from an EMBL/GenBank/DDBJ whole genome shotgun (WGS) entry which is preliminary data.</text>
</comment>
<sequence length="40" mass="4503">MCEREITRAVEIKSVFATMQVPRPVVLIVFLPAHSPGHGW</sequence>
<protein>
    <submittedName>
        <fullName evidence="1">Uncharacterized protein</fullName>
    </submittedName>
</protein>
<evidence type="ECO:0000313" key="2">
    <source>
        <dbReference type="Proteomes" id="UP000285310"/>
    </source>
</evidence>
<accession>A0A423PZ47</accession>